<protein>
    <submittedName>
        <fullName evidence="3">Uncharacterized protein LOC120278191</fullName>
    </submittedName>
</protein>
<dbReference type="AlphaFoldDB" id="A0AB40CSL0"/>
<feature type="region of interest" description="Disordered" evidence="1">
    <location>
        <begin position="192"/>
        <end position="221"/>
    </location>
</feature>
<name>A0AB40CSL0_DIOCR</name>
<organism evidence="2 3">
    <name type="scientific">Dioscorea cayennensis subsp. rotundata</name>
    <name type="common">White Guinea yam</name>
    <name type="synonym">Dioscorea rotundata</name>
    <dbReference type="NCBI Taxonomy" id="55577"/>
    <lineage>
        <taxon>Eukaryota</taxon>
        <taxon>Viridiplantae</taxon>
        <taxon>Streptophyta</taxon>
        <taxon>Embryophyta</taxon>
        <taxon>Tracheophyta</taxon>
        <taxon>Spermatophyta</taxon>
        <taxon>Magnoliopsida</taxon>
        <taxon>Liliopsida</taxon>
        <taxon>Dioscoreales</taxon>
        <taxon>Dioscoreaceae</taxon>
        <taxon>Dioscorea</taxon>
    </lineage>
</organism>
<dbReference type="PANTHER" id="PTHR38357">
    <property type="entry name" value="EXPRESSED PROTEIN"/>
    <property type="match status" value="1"/>
</dbReference>
<dbReference type="GeneID" id="120278191"/>
<evidence type="ECO:0000313" key="3">
    <source>
        <dbReference type="RefSeq" id="XP_039141063.1"/>
    </source>
</evidence>
<dbReference type="GO" id="GO:0009536">
    <property type="term" value="C:plastid"/>
    <property type="evidence" value="ECO:0007669"/>
    <property type="project" value="TreeGrafter"/>
</dbReference>
<keyword evidence="2" id="KW-1185">Reference proteome</keyword>
<dbReference type="PANTHER" id="PTHR38357:SF1">
    <property type="entry name" value="EXPRESSED PROTEIN"/>
    <property type="match status" value="1"/>
</dbReference>
<proteinExistence type="predicted"/>
<reference evidence="3" key="1">
    <citation type="submission" date="2025-08" db="UniProtKB">
        <authorList>
            <consortium name="RefSeq"/>
        </authorList>
    </citation>
    <scope>IDENTIFICATION</scope>
</reference>
<accession>A0AB40CSL0</accession>
<evidence type="ECO:0000313" key="2">
    <source>
        <dbReference type="Proteomes" id="UP001515500"/>
    </source>
</evidence>
<evidence type="ECO:0000256" key="1">
    <source>
        <dbReference type="SAM" id="MobiDB-lite"/>
    </source>
</evidence>
<dbReference type="RefSeq" id="XP_039141063.1">
    <property type="nucleotide sequence ID" value="XM_039285129.1"/>
</dbReference>
<sequence>MASFHFSIPKLHPSHNAPSIFPFYPSSFSKPTKIPSQNTPARDRTIDFGKHKGRKLGSLPSNYLLWISGNLRARDFHHWARLADEVLADEVYKDRLEWEAAQRVLTGDGSARSKLENSAAELLEISQRFGWDYEDRDAWSRVDFALLGTSSGGRIPRKSSPKDGILGGESESMGKERKVGIFTTGKEEKEEVDRRVMRRARRRKEKEMEKRSREDEDVVKMEKKDGNAEKVFDVFPGRRGLLQKIERIRGWS</sequence>
<dbReference type="Proteomes" id="UP001515500">
    <property type="component" value="Chromosome 2"/>
</dbReference>
<gene>
    <name evidence="3" type="primary">LOC120278191</name>
</gene>
<feature type="compositionally biased region" description="Basic and acidic residues" evidence="1">
    <location>
        <begin position="205"/>
        <end position="221"/>
    </location>
</feature>